<dbReference type="Proteomes" id="UP000281547">
    <property type="component" value="Unassembled WGS sequence"/>
</dbReference>
<proteinExistence type="predicted"/>
<dbReference type="AlphaFoldDB" id="A0A433XL46"/>
<gene>
    <name evidence="1" type="ORF">EMQ25_02285</name>
</gene>
<dbReference type="RefSeq" id="WP_127186927.1">
    <property type="nucleotide sequence ID" value="NZ_RZNJ01000001.1"/>
</dbReference>
<sequence length="305" mass="33605">MTMQDPDLNSAGVDSAPLKLSLVIGDEPITAAIKRGDIKSDIVDLDIVQVTPVHTAFKPMARELCYDVCEMAIVTYLMAVDRGIPITPVPAVMLGRPQQPLFIQNRTFGTFGPKDLPGKRVAVRAYSQTTGAWIRGMLGDEYGVSFKDINWVTFEGAHVPDFDEPSWVIRAPEGRALLDMLKTGEVDAAITEKTADPALVPVIDDADAVAEQWAEAHGFSPVNHLVVIRTELVRQHPWLAEEIYRMLKASKDAAPAPAGRDPMPFGVDANREAFDLIARYAFEQGIVSKRYTTDELFEGTLRELN</sequence>
<name>A0A433XL46_9HYPH</name>
<dbReference type="OrthoDB" id="8689594at2"/>
<evidence type="ECO:0000313" key="1">
    <source>
        <dbReference type="EMBL" id="RUT34807.1"/>
    </source>
</evidence>
<evidence type="ECO:0000313" key="2">
    <source>
        <dbReference type="Proteomes" id="UP000281547"/>
    </source>
</evidence>
<accession>A0A433XL46</accession>
<dbReference type="SUPFAM" id="SSF53850">
    <property type="entry name" value="Periplasmic binding protein-like II"/>
    <property type="match status" value="1"/>
</dbReference>
<comment type="caution">
    <text evidence="1">The sequence shown here is derived from an EMBL/GenBank/DDBJ whole genome shotgun (WGS) entry which is preliminary data.</text>
</comment>
<dbReference type="EMBL" id="RZNJ01000001">
    <property type="protein sequence ID" value="RUT34807.1"/>
    <property type="molecule type" value="Genomic_DNA"/>
</dbReference>
<dbReference type="Gene3D" id="3.40.190.10">
    <property type="entry name" value="Periplasmic binding protein-like II"/>
    <property type="match status" value="1"/>
</dbReference>
<keyword evidence="2" id="KW-1185">Reference proteome</keyword>
<evidence type="ECO:0008006" key="3">
    <source>
        <dbReference type="Google" id="ProtNLM"/>
    </source>
</evidence>
<organism evidence="1 2">
    <name type="scientific">Arsenicitalea aurantiaca</name>
    <dbReference type="NCBI Taxonomy" id="1783274"/>
    <lineage>
        <taxon>Bacteria</taxon>
        <taxon>Pseudomonadati</taxon>
        <taxon>Pseudomonadota</taxon>
        <taxon>Alphaproteobacteria</taxon>
        <taxon>Hyphomicrobiales</taxon>
        <taxon>Devosiaceae</taxon>
        <taxon>Arsenicitalea</taxon>
    </lineage>
</organism>
<protein>
    <recommendedName>
        <fullName evidence="3">ABC transporter substrate-binding protein</fullName>
    </recommendedName>
</protein>
<reference evidence="1 2" key="1">
    <citation type="journal article" date="2016" name="Int. J. Syst. Evol. Microbiol.">
        <title>Arsenicitalea aurantiaca gen. nov., sp. nov., a new member of the family Hyphomicrobiaceae, isolated from high-arsenic sediment.</title>
        <authorList>
            <person name="Mu Y."/>
            <person name="Zhou L."/>
            <person name="Zeng X.C."/>
            <person name="Liu L."/>
            <person name="Pan Y."/>
            <person name="Chen X."/>
            <person name="Wang J."/>
            <person name="Li S."/>
            <person name="Li W.J."/>
            <person name="Wang Y."/>
        </authorList>
    </citation>
    <scope>NUCLEOTIDE SEQUENCE [LARGE SCALE GENOMIC DNA]</scope>
    <source>
        <strain evidence="1 2">42-50</strain>
    </source>
</reference>